<evidence type="ECO:0000259" key="3">
    <source>
        <dbReference type="Pfam" id="PF26607"/>
    </source>
</evidence>
<feature type="domain" description="PLL-like beta propeller" evidence="3">
    <location>
        <begin position="219"/>
        <end position="497"/>
    </location>
</feature>
<dbReference type="Pfam" id="PF26607">
    <property type="entry name" value="DUF8189"/>
    <property type="match status" value="1"/>
</dbReference>
<keyword evidence="2" id="KW-0732">Signal</keyword>
<feature type="region of interest" description="Disordered" evidence="1">
    <location>
        <begin position="57"/>
        <end position="77"/>
    </location>
</feature>
<dbReference type="CDD" id="cd22954">
    <property type="entry name" value="PLL_lectin"/>
    <property type="match status" value="1"/>
</dbReference>
<protein>
    <recommendedName>
        <fullName evidence="3">PLL-like beta propeller domain-containing protein</fullName>
    </recommendedName>
</protein>
<dbReference type="Gene3D" id="2.70.70.10">
    <property type="entry name" value="Glucose Permease (Domain IIA)"/>
    <property type="match status" value="1"/>
</dbReference>
<feature type="signal peptide" evidence="2">
    <location>
        <begin position="1"/>
        <end position="31"/>
    </location>
</feature>
<dbReference type="InterPro" id="IPR058502">
    <property type="entry name" value="PLL-like_beta-prop"/>
</dbReference>
<dbReference type="Proteomes" id="UP000199051">
    <property type="component" value="Unassembled WGS sequence"/>
</dbReference>
<name>A0A1H9X7Q0_9PSEU</name>
<feature type="chain" id="PRO_5011715321" description="PLL-like beta propeller domain-containing protein" evidence="2">
    <location>
        <begin position="32"/>
        <end position="498"/>
    </location>
</feature>
<organism evidence="4 5">
    <name type="scientific">Actinokineospora terrae</name>
    <dbReference type="NCBI Taxonomy" id="155974"/>
    <lineage>
        <taxon>Bacteria</taxon>
        <taxon>Bacillati</taxon>
        <taxon>Actinomycetota</taxon>
        <taxon>Actinomycetes</taxon>
        <taxon>Pseudonocardiales</taxon>
        <taxon>Pseudonocardiaceae</taxon>
        <taxon>Actinokineospora</taxon>
    </lineage>
</organism>
<evidence type="ECO:0000256" key="1">
    <source>
        <dbReference type="SAM" id="MobiDB-lite"/>
    </source>
</evidence>
<sequence length="498" mass="49968">MWRRWSVPKTVAVVTAMLASMLVAIGPVAVAQSGPVEVGMPFAGQWAYNAPVAPPYSDSNSSHPSVHHTPGAGHWGTDLYGSEGQAVKLHLSHPGGAVSVTRDSSSTTCGQSLRVTVQVNGAAVGQLYFAHLANVPAGAITPGMTIGTVHAWGCNPGRHVHVEFRNNANHACYTDHGSPGRVVGEAVSLGMLGSSNTGPRQACVTAPPVGQPSALPAVTVAVNPNGGHVLFGRGGAGELTHSWQEAPGTSWSAWNSLGGAITGQPVVGVAAGGGHVVAARGAGGDVVHIWQSGPLGPWSSWVSLGGAITGTPAIAPAVAGGNVVFARGVAGDLTHTWQSGPGSGWSAWTSLGGSITSTPVVATAVTGGHVVFARGTGGDVVHTWQTGPGTEWSGWTSLGGPITSDPTVIAGYNGGLVAFARGAAGELTHRWQAAPGTDWYGWTSLGGALGSAPTAHAASVGGGLVVYSRSSSGNATHTWQTTAGGAWSEWTSLNGNLT</sequence>
<dbReference type="EMBL" id="FOGI01000013">
    <property type="protein sequence ID" value="SES42216.1"/>
    <property type="molecule type" value="Genomic_DNA"/>
</dbReference>
<dbReference type="SUPFAM" id="SSF89372">
    <property type="entry name" value="Fucose-specific lectin"/>
    <property type="match status" value="2"/>
</dbReference>
<dbReference type="AlphaFoldDB" id="A0A1H9X7Q0"/>
<evidence type="ECO:0000256" key="2">
    <source>
        <dbReference type="SAM" id="SignalP"/>
    </source>
</evidence>
<proteinExistence type="predicted"/>
<accession>A0A1H9X7Q0</accession>
<dbReference type="STRING" id="155974.SAMN04487818_113113"/>
<keyword evidence="5" id="KW-1185">Reference proteome</keyword>
<evidence type="ECO:0000313" key="5">
    <source>
        <dbReference type="Proteomes" id="UP000199051"/>
    </source>
</evidence>
<reference evidence="5" key="1">
    <citation type="submission" date="2016-10" db="EMBL/GenBank/DDBJ databases">
        <authorList>
            <person name="Varghese N."/>
            <person name="Submissions S."/>
        </authorList>
    </citation>
    <scope>NUCLEOTIDE SEQUENCE [LARGE SCALE GENOMIC DNA]</scope>
    <source>
        <strain evidence="5">DSM 44260</strain>
    </source>
</reference>
<gene>
    <name evidence="4" type="ORF">SAMN04487818_113113</name>
</gene>
<evidence type="ECO:0000313" key="4">
    <source>
        <dbReference type="EMBL" id="SES42216.1"/>
    </source>
</evidence>
<dbReference type="Gene3D" id="2.120.10.70">
    <property type="entry name" value="Fucose-specific lectin"/>
    <property type="match status" value="1"/>
</dbReference>
<dbReference type="InterPro" id="IPR011055">
    <property type="entry name" value="Dup_hybrid_motif"/>
</dbReference>